<feature type="active site" description="Proton donor/acceptor" evidence="1">
    <location>
        <position position="500"/>
    </location>
</feature>
<keyword evidence="2" id="KW-0862">Zinc</keyword>
<dbReference type="SUPFAM" id="SSF53474">
    <property type="entry name" value="alpha/beta-Hydrolases"/>
    <property type="match status" value="1"/>
</dbReference>
<dbReference type="GO" id="GO:0046872">
    <property type="term" value="F:metal ion binding"/>
    <property type="evidence" value="ECO:0007669"/>
    <property type="project" value="UniProtKB-KW"/>
</dbReference>
<dbReference type="AlphaFoldDB" id="A0A7W5ZNG4"/>
<organism evidence="5 6">
    <name type="scientific">Runella defluvii</name>
    <dbReference type="NCBI Taxonomy" id="370973"/>
    <lineage>
        <taxon>Bacteria</taxon>
        <taxon>Pseudomonadati</taxon>
        <taxon>Bacteroidota</taxon>
        <taxon>Cytophagia</taxon>
        <taxon>Cytophagales</taxon>
        <taxon>Spirosomataceae</taxon>
        <taxon>Runella</taxon>
    </lineage>
</organism>
<feature type="binding site" evidence="2">
    <location>
        <position position="500"/>
    </location>
    <ligand>
        <name>a divalent metal cation</name>
        <dbReference type="ChEBI" id="CHEBI:60240"/>
    </ligand>
</feature>
<name>A0A7W5ZNG4_9BACT</name>
<reference evidence="5 6" key="1">
    <citation type="submission" date="2020-08" db="EMBL/GenBank/DDBJ databases">
        <title>Genomic Encyclopedia of Type Strains, Phase IV (KMG-IV): sequencing the most valuable type-strain genomes for metagenomic binning, comparative biology and taxonomic classification.</title>
        <authorList>
            <person name="Goeker M."/>
        </authorList>
    </citation>
    <scope>NUCLEOTIDE SEQUENCE [LARGE SCALE GENOMIC DNA]</scope>
    <source>
        <strain evidence="5 6">DSM 17976</strain>
    </source>
</reference>
<dbReference type="PRINTS" id="PR01790">
    <property type="entry name" value="SMP30FAMILY"/>
</dbReference>
<dbReference type="PANTHER" id="PTHR48098">
    <property type="entry name" value="ENTEROCHELIN ESTERASE-RELATED"/>
    <property type="match status" value="1"/>
</dbReference>
<dbReference type="Pfam" id="PF08450">
    <property type="entry name" value="SGL"/>
    <property type="match status" value="1"/>
</dbReference>
<feature type="binding site" evidence="2">
    <location>
        <position position="447"/>
    </location>
    <ligand>
        <name>a divalent metal cation</name>
        <dbReference type="ChEBI" id="CHEBI:60240"/>
    </ligand>
</feature>
<dbReference type="Gene3D" id="3.40.50.1820">
    <property type="entry name" value="alpha/beta hydrolase"/>
    <property type="match status" value="1"/>
</dbReference>
<proteinExistence type="predicted"/>
<feature type="domain" description="SMP-30/Gluconolactonase/LRE-like region" evidence="4">
    <location>
        <begin position="321"/>
        <end position="554"/>
    </location>
</feature>
<keyword evidence="2" id="KW-0479">Metal-binding</keyword>
<evidence type="ECO:0000256" key="3">
    <source>
        <dbReference type="SAM" id="SignalP"/>
    </source>
</evidence>
<keyword evidence="3" id="KW-0732">Signal</keyword>
<evidence type="ECO:0000259" key="4">
    <source>
        <dbReference type="Pfam" id="PF08450"/>
    </source>
</evidence>
<comment type="cofactor">
    <cofactor evidence="2">
        <name>Zn(2+)</name>
        <dbReference type="ChEBI" id="CHEBI:29105"/>
    </cofactor>
    <text evidence="2">Binds 1 divalent metal cation per subunit.</text>
</comment>
<evidence type="ECO:0000256" key="2">
    <source>
        <dbReference type="PIRSR" id="PIRSR605511-2"/>
    </source>
</evidence>
<dbReference type="RefSeq" id="WP_183976632.1">
    <property type="nucleotide sequence ID" value="NZ_JACIBY010000008.1"/>
</dbReference>
<accession>A0A7W5ZNG4</accession>
<evidence type="ECO:0000313" key="6">
    <source>
        <dbReference type="Proteomes" id="UP000541352"/>
    </source>
</evidence>
<comment type="caution">
    <text evidence="5">The sequence shown here is derived from an EMBL/GenBank/DDBJ whole genome shotgun (WGS) entry which is preliminary data.</text>
</comment>
<dbReference type="InterPro" id="IPR011042">
    <property type="entry name" value="6-blade_b-propeller_TolB-like"/>
</dbReference>
<dbReference type="InterPro" id="IPR005511">
    <property type="entry name" value="SMP-30"/>
</dbReference>
<evidence type="ECO:0000256" key="1">
    <source>
        <dbReference type="PIRSR" id="PIRSR605511-1"/>
    </source>
</evidence>
<feature type="signal peptide" evidence="3">
    <location>
        <begin position="1"/>
        <end position="18"/>
    </location>
</feature>
<evidence type="ECO:0000313" key="5">
    <source>
        <dbReference type="EMBL" id="MBB3839950.1"/>
    </source>
</evidence>
<sequence length="583" mass="64483">MKAFLIVSLFLVSFSLYSQVPEEYPVHPDAKVKEGVPKGEILKFTFENSKFFPGTWREYWVYVPAQYTPSQPACLYVNQDGIQWQAPTVFDNLIHQKAMPVTIGVFVMHGRVKAEQPEKALDRFNRSFEYDGLGDTYARFLLEELLPEVETKKTSDGRAIRLSKNGNDRAIGGSSSGAVCAFTAAWERPDAFSRVFSAIGTYVGLRGADRYATLVRKYEPKPLRIFLQDGTNDLNIYAGDWWMANQTMERALIFSGYEVQHVWGEGAHNGKHGTAIFADAMRFLWKGWPQKPNIGSTKNPMLNDILLPNEDWQLVGEGYKFAEGPAVNAKGEVFFADGDAATFWKVGTNNQVGVFAKNTGNSYGLAFSPDGKMYSSTLTTKVINAYDAGGKRTKITEGFAGNDLVVASNGNIYVTSPSSDPKVPSKVWLVRPNGQKLVVDEGLKFPNGITLSPDQTLLYVSDTRSHWVYSYSILSDGTLANKQKYYWLHAPDTADDAGADGMKTDRDGRLYVATRLGIQVCDQAGRVNAIIPTPNGDVSNLCFGGENFDVLYATCGDKVYKRKVKVKGATAWGTPNKPAPPRL</sequence>
<dbReference type="EMBL" id="JACIBY010000008">
    <property type="protein sequence ID" value="MBB3839950.1"/>
    <property type="molecule type" value="Genomic_DNA"/>
</dbReference>
<feature type="chain" id="PRO_5030860805" evidence="3">
    <location>
        <begin position="19"/>
        <end position="583"/>
    </location>
</feature>
<dbReference type="InterPro" id="IPR000801">
    <property type="entry name" value="Esterase-like"/>
</dbReference>
<dbReference type="InterPro" id="IPR029058">
    <property type="entry name" value="AB_hydrolase_fold"/>
</dbReference>
<dbReference type="PANTHER" id="PTHR48098:SF3">
    <property type="entry name" value="IRON(III) ENTEROBACTIN ESTERASE"/>
    <property type="match status" value="1"/>
</dbReference>
<dbReference type="InterPro" id="IPR013658">
    <property type="entry name" value="SGL"/>
</dbReference>
<keyword evidence="6" id="KW-1185">Reference proteome</keyword>
<protein>
    <submittedName>
        <fullName evidence="5">Sugar lactone lactonase YvrE/enterochelin esterase-like enzyme</fullName>
    </submittedName>
</protein>
<dbReference type="Proteomes" id="UP000541352">
    <property type="component" value="Unassembled WGS sequence"/>
</dbReference>
<dbReference type="InterPro" id="IPR050583">
    <property type="entry name" value="Mycobacterial_A85_antigen"/>
</dbReference>
<dbReference type="SUPFAM" id="SSF63829">
    <property type="entry name" value="Calcium-dependent phosphotriesterase"/>
    <property type="match status" value="1"/>
</dbReference>
<gene>
    <name evidence="5" type="ORF">FHS57_003961</name>
</gene>
<dbReference type="Gene3D" id="2.120.10.30">
    <property type="entry name" value="TolB, C-terminal domain"/>
    <property type="match status" value="1"/>
</dbReference>
<dbReference type="Pfam" id="PF00756">
    <property type="entry name" value="Esterase"/>
    <property type="match status" value="1"/>
</dbReference>